<evidence type="ECO:0000313" key="1">
    <source>
        <dbReference type="EMBL" id="XAO74919.1"/>
    </source>
</evidence>
<accession>A0AAU6WR33</accession>
<evidence type="ECO:0000313" key="2">
    <source>
        <dbReference type="Proteomes" id="UP001463665"/>
    </source>
</evidence>
<organism evidence="1 2">
    <name type="scientific">Chryseobacterium endophyticum</name>
    <dbReference type="NCBI Taxonomy" id="1854762"/>
    <lineage>
        <taxon>Bacteria</taxon>
        <taxon>Pseudomonadati</taxon>
        <taxon>Bacteroidota</taxon>
        <taxon>Flavobacteriia</taxon>
        <taxon>Flavobacteriales</taxon>
        <taxon>Weeksellaceae</taxon>
        <taxon>Chryseobacterium group</taxon>
        <taxon>Chryseobacterium</taxon>
    </lineage>
</organism>
<dbReference type="EMBL" id="CP154834">
    <property type="protein sequence ID" value="XAO74919.1"/>
    <property type="molecule type" value="Genomic_DNA"/>
</dbReference>
<protein>
    <submittedName>
        <fullName evidence="1">WG repeat-containing protein</fullName>
    </submittedName>
</protein>
<proteinExistence type="predicted"/>
<sequence>MMDENGNEIVPFVYDDITTFLGANEFIVKKTINSG</sequence>
<dbReference type="Proteomes" id="UP001463665">
    <property type="component" value="Chromosome"/>
</dbReference>
<dbReference type="AlphaFoldDB" id="A0AAU6WR33"/>
<reference evidence="1 2" key="1">
    <citation type="submission" date="2024-04" db="EMBL/GenBank/DDBJ databases">
        <title>Genome sequencing and assembly of rice foliar adapted Chryseobacterium endophyticum OsEnb-ALM-A6.</title>
        <authorList>
            <person name="Kumar S."/>
            <person name="Javed M."/>
            <person name="Chouhan V."/>
            <person name="Charishma K."/>
            <person name="Patel A."/>
            <person name="Kumar M."/>
            <person name="Sahu K.P."/>
            <person name="Kumar A."/>
        </authorList>
    </citation>
    <scope>NUCLEOTIDE SEQUENCE [LARGE SCALE GENOMIC DNA]</scope>
    <source>
        <strain evidence="1 2">OsEnb-ALM-A6</strain>
    </source>
</reference>
<name>A0AAU6WR33_9FLAO</name>
<keyword evidence="2" id="KW-1185">Reference proteome</keyword>
<gene>
    <name evidence="1" type="ORF">AAFP95_02480</name>
</gene>
<dbReference type="RefSeq" id="WP_345766845.1">
    <property type="nucleotide sequence ID" value="NZ_CP154834.1"/>
</dbReference>